<dbReference type="AlphaFoldDB" id="A0A7S1BUX0"/>
<dbReference type="PANTHER" id="PTHR35716">
    <property type="entry name" value="OS05G0574700 PROTEIN-RELATED"/>
    <property type="match status" value="1"/>
</dbReference>
<proteinExistence type="predicted"/>
<protein>
    <submittedName>
        <fullName evidence="1">Uncharacterized protein</fullName>
    </submittedName>
</protein>
<reference evidence="1" key="1">
    <citation type="submission" date="2021-01" db="EMBL/GenBank/DDBJ databases">
        <authorList>
            <person name="Corre E."/>
            <person name="Pelletier E."/>
            <person name="Niang G."/>
            <person name="Scheremetjew M."/>
            <person name="Finn R."/>
            <person name="Kale V."/>
            <person name="Holt S."/>
            <person name="Cochrane G."/>
            <person name="Meng A."/>
            <person name="Brown T."/>
            <person name="Cohen L."/>
        </authorList>
    </citation>
    <scope>NUCLEOTIDE SEQUENCE</scope>
    <source>
        <strain evidence="1">308</strain>
    </source>
</reference>
<organism evidence="1">
    <name type="scientific">Corethron hystrix</name>
    <dbReference type="NCBI Taxonomy" id="216773"/>
    <lineage>
        <taxon>Eukaryota</taxon>
        <taxon>Sar</taxon>
        <taxon>Stramenopiles</taxon>
        <taxon>Ochrophyta</taxon>
        <taxon>Bacillariophyta</taxon>
        <taxon>Coscinodiscophyceae</taxon>
        <taxon>Corethrophycidae</taxon>
        <taxon>Corethrales</taxon>
        <taxon>Corethraceae</taxon>
        <taxon>Corethron</taxon>
    </lineage>
</organism>
<accession>A0A7S1BUX0</accession>
<name>A0A7S1BUX0_9STRA</name>
<gene>
    <name evidence="1" type="ORF">CHYS00102_LOCUS24651</name>
</gene>
<dbReference type="EMBL" id="HBFR01033761">
    <property type="protein sequence ID" value="CAD8897437.1"/>
    <property type="molecule type" value="Transcribed_RNA"/>
</dbReference>
<evidence type="ECO:0000313" key="1">
    <source>
        <dbReference type="EMBL" id="CAD8897437.1"/>
    </source>
</evidence>
<sequence length="238" mass="26388">MKKIKSFLVARSSRNPEIGANFRLLRNVISISLLCVNSCSSFRLVGYPFLGQEILRLQCPCGPVPIQNRESSSLHLSSSADTKEPSPHFALPAPNLDLDPLAVVRTCMDSLKNVDDPYHNAGLEINFDFASERCRAAMGGDLPKFISFARNSVFSSMVGVSKVWSFSGDQPLSPIIPGSVTRGDMVTVLVEVIPHPEASKEEARHFLWTLQKERRPPKQGMWLVLECICVENAFELTL</sequence>